<gene>
    <name evidence="2" type="ORF">S2091_4296</name>
</gene>
<feature type="transmembrane region" description="Helical" evidence="1">
    <location>
        <begin position="45"/>
        <end position="64"/>
    </location>
</feature>
<evidence type="ECO:0000256" key="1">
    <source>
        <dbReference type="SAM" id="Phobius"/>
    </source>
</evidence>
<comment type="caution">
    <text evidence="2">The sequence shown here is derived from an EMBL/GenBank/DDBJ whole genome shotgun (WGS) entry which is preliminary data.</text>
</comment>
<keyword evidence="1" id="KW-0812">Transmembrane</keyword>
<dbReference type="Proteomes" id="UP000237839">
    <property type="component" value="Unassembled WGS sequence"/>
</dbReference>
<organism evidence="2 3">
    <name type="scientific">Solimicrobium silvestre</name>
    <dbReference type="NCBI Taxonomy" id="2099400"/>
    <lineage>
        <taxon>Bacteria</taxon>
        <taxon>Pseudomonadati</taxon>
        <taxon>Pseudomonadota</taxon>
        <taxon>Betaproteobacteria</taxon>
        <taxon>Burkholderiales</taxon>
        <taxon>Oxalobacteraceae</taxon>
        <taxon>Solimicrobium</taxon>
    </lineage>
</organism>
<keyword evidence="1" id="KW-0472">Membrane</keyword>
<keyword evidence="1" id="KW-1133">Transmembrane helix</keyword>
<sequence length="242" mass="27177">MKMNRFQASALHLFGSACFLAVFFLMVSQVWYPGKLFSAAAGVELLRLLICVDLIIGPLVTLIIFNPQKKKLKQDLIIVVLCQLGFLFYGVWSIYTVRPVYIAFAENKFYMVRANEIDATDQAKVTDTHFKSLPVFGPEYVGTQEPTDPKIKNDIVFSSLAGMGIQNLPQYFVPLNKIQQQIKAAAKTSQEWKTIDAETKQRLKSYERENAGTSVSFIALINKRIALFVVINAQTGEIIGII</sequence>
<dbReference type="InterPro" id="IPR047814">
    <property type="entry name" value="TfpX/TfpZ-like"/>
</dbReference>
<proteinExistence type="predicted"/>
<evidence type="ECO:0000313" key="3">
    <source>
        <dbReference type="Proteomes" id="UP000237839"/>
    </source>
</evidence>
<dbReference type="PROSITE" id="PS51257">
    <property type="entry name" value="PROKAR_LIPOPROTEIN"/>
    <property type="match status" value="1"/>
</dbReference>
<reference evidence="2 3" key="1">
    <citation type="submission" date="2018-02" db="EMBL/GenBank/DDBJ databases">
        <title>Solimicrobium silvestre gen. nov., sp. nov., isolated from alpine forest soil.</title>
        <authorList>
            <person name="Margesin R."/>
            <person name="Albuquerque L."/>
            <person name="Zhang D.-C."/>
            <person name="Froufe H.J.C."/>
            <person name="Severino R."/>
            <person name="Roxo I."/>
            <person name="Egas C."/>
            <person name="Da Costa M.S."/>
        </authorList>
    </citation>
    <scope>NUCLEOTIDE SEQUENCE [LARGE SCALE GENOMIC DNA]</scope>
    <source>
        <strain evidence="2 3">S20-91</strain>
    </source>
</reference>
<evidence type="ECO:0000313" key="2">
    <source>
        <dbReference type="EMBL" id="PRC91000.1"/>
    </source>
</evidence>
<keyword evidence="3" id="KW-1185">Reference proteome</keyword>
<dbReference type="EMBL" id="PUGF01000031">
    <property type="protein sequence ID" value="PRC91000.1"/>
    <property type="molecule type" value="Genomic_DNA"/>
</dbReference>
<dbReference type="NCBIfam" id="NF041437">
    <property type="entry name" value="TfpZ"/>
    <property type="match status" value="1"/>
</dbReference>
<name>A0A2S9GTG1_9BURK</name>
<accession>A0A2S9GTG1</accession>
<protein>
    <recommendedName>
        <fullName evidence="4">Type IV pilin accessory protein</fullName>
    </recommendedName>
</protein>
<evidence type="ECO:0008006" key="4">
    <source>
        <dbReference type="Google" id="ProtNLM"/>
    </source>
</evidence>
<dbReference type="AlphaFoldDB" id="A0A2S9GTG1"/>
<feature type="transmembrane region" description="Helical" evidence="1">
    <location>
        <begin position="76"/>
        <end position="95"/>
    </location>
</feature>
<dbReference type="RefSeq" id="WP_279338279.1">
    <property type="nucleotide sequence ID" value="NZ_PUGF01000031.1"/>
</dbReference>